<dbReference type="CDD" id="cd07377">
    <property type="entry name" value="WHTH_GntR"/>
    <property type="match status" value="1"/>
</dbReference>
<keyword evidence="6" id="KW-1185">Reference proteome</keyword>
<dbReference type="GO" id="GO:0003677">
    <property type="term" value="F:DNA binding"/>
    <property type="evidence" value="ECO:0007669"/>
    <property type="project" value="UniProtKB-KW"/>
</dbReference>
<sequence>MDFIDYLDSRPIYEQIADKYKSLILTGVLQANEQLPSVRKLAMELSTNPNTVQKAYALLEREGYLYSVKGRGNFVRENDALKEQKIVELKGKIAELLVQARDLGIEPKEMMEQAIEEVEKNDRD</sequence>
<dbReference type="InterPro" id="IPR000524">
    <property type="entry name" value="Tscrpt_reg_HTH_GntR"/>
</dbReference>
<keyword evidence="3" id="KW-0804">Transcription</keyword>
<dbReference type="PANTHER" id="PTHR38445">
    <property type="entry name" value="HTH-TYPE TRANSCRIPTIONAL REPRESSOR YTRA"/>
    <property type="match status" value="1"/>
</dbReference>
<keyword evidence="2" id="KW-0238">DNA-binding</keyword>
<protein>
    <submittedName>
        <fullName evidence="5">GntR family transcriptional regulator</fullName>
    </submittedName>
</protein>
<dbReference type="EMBL" id="VUMX01000021">
    <property type="protein sequence ID" value="MST87501.1"/>
    <property type="molecule type" value="Genomic_DNA"/>
</dbReference>
<dbReference type="SMART" id="SM00345">
    <property type="entry name" value="HTH_GNTR"/>
    <property type="match status" value="1"/>
</dbReference>
<dbReference type="InterPro" id="IPR036388">
    <property type="entry name" value="WH-like_DNA-bd_sf"/>
</dbReference>
<feature type="domain" description="HTH gntR-type" evidence="4">
    <location>
        <begin position="10"/>
        <end position="78"/>
    </location>
</feature>
<dbReference type="RefSeq" id="WP_302187643.1">
    <property type="nucleotide sequence ID" value="NZ_JBKZBY010000015.1"/>
</dbReference>
<name>A0A6A8MFC3_9LACO</name>
<gene>
    <name evidence="5" type="ORF">FYJ62_07670</name>
</gene>
<evidence type="ECO:0000259" key="4">
    <source>
        <dbReference type="PROSITE" id="PS50949"/>
    </source>
</evidence>
<evidence type="ECO:0000256" key="3">
    <source>
        <dbReference type="ARBA" id="ARBA00023163"/>
    </source>
</evidence>
<dbReference type="Proteomes" id="UP000438120">
    <property type="component" value="Unassembled WGS sequence"/>
</dbReference>
<dbReference type="AlphaFoldDB" id="A0A6A8MFC3"/>
<dbReference type="GO" id="GO:0003700">
    <property type="term" value="F:DNA-binding transcription factor activity"/>
    <property type="evidence" value="ECO:0007669"/>
    <property type="project" value="InterPro"/>
</dbReference>
<reference evidence="5 6" key="1">
    <citation type="submission" date="2019-08" db="EMBL/GenBank/DDBJ databases">
        <title>In-depth cultivation of the pig gut microbiome towards novel bacterial diversity and tailored functional studies.</title>
        <authorList>
            <person name="Wylensek D."/>
            <person name="Hitch T.C.A."/>
            <person name="Clavel T."/>
        </authorList>
    </citation>
    <scope>NUCLEOTIDE SEQUENCE [LARGE SCALE GENOMIC DNA]</scope>
    <source>
        <strain evidence="5 6">Bifido-178-WT-2B</strain>
    </source>
</reference>
<dbReference type="PANTHER" id="PTHR38445:SF9">
    <property type="entry name" value="HTH-TYPE TRANSCRIPTIONAL REPRESSOR YTRA"/>
    <property type="match status" value="1"/>
</dbReference>
<keyword evidence="1" id="KW-0805">Transcription regulation</keyword>
<dbReference type="Gene3D" id="1.10.10.10">
    <property type="entry name" value="Winged helix-like DNA-binding domain superfamily/Winged helix DNA-binding domain"/>
    <property type="match status" value="1"/>
</dbReference>
<evidence type="ECO:0000313" key="6">
    <source>
        <dbReference type="Proteomes" id="UP000438120"/>
    </source>
</evidence>
<proteinExistence type="predicted"/>
<evidence type="ECO:0000256" key="1">
    <source>
        <dbReference type="ARBA" id="ARBA00023015"/>
    </source>
</evidence>
<dbReference type="InterPro" id="IPR036390">
    <property type="entry name" value="WH_DNA-bd_sf"/>
</dbReference>
<evidence type="ECO:0000256" key="2">
    <source>
        <dbReference type="ARBA" id="ARBA00023125"/>
    </source>
</evidence>
<dbReference type="PROSITE" id="PS50949">
    <property type="entry name" value="HTH_GNTR"/>
    <property type="match status" value="1"/>
</dbReference>
<evidence type="ECO:0000313" key="5">
    <source>
        <dbReference type="EMBL" id="MST87501.1"/>
    </source>
</evidence>
<comment type="caution">
    <text evidence="5">The sequence shown here is derived from an EMBL/GenBank/DDBJ whole genome shotgun (WGS) entry which is preliminary data.</text>
</comment>
<organism evidence="5 6">
    <name type="scientific">Lactobacillus porci</name>
    <dbReference type="NCBI Taxonomy" id="2012477"/>
    <lineage>
        <taxon>Bacteria</taxon>
        <taxon>Bacillati</taxon>
        <taxon>Bacillota</taxon>
        <taxon>Bacilli</taxon>
        <taxon>Lactobacillales</taxon>
        <taxon>Lactobacillaceae</taxon>
        <taxon>Lactobacillus</taxon>
    </lineage>
</organism>
<dbReference type="SUPFAM" id="SSF46785">
    <property type="entry name" value="Winged helix' DNA-binding domain"/>
    <property type="match status" value="1"/>
</dbReference>
<accession>A0A6A8MFC3</accession>
<dbReference type="Pfam" id="PF00392">
    <property type="entry name" value="GntR"/>
    <property type="match status" value="1"/>
</dbReference>